<dbReference type="RefSeq" id="WP_247418062.1">
    <property type="nucleotide sequence ID" value="NZ_JALLGW010000001.1"/>
</dbReference>
<dbReference type="Pfam" id="PF00561">
    <property type="entry name" value="Abhydrolase_1"/>
    <property type="match status" value="1"/>
</dbReference>
<dbReference type="PRINTS" id="PR00111">
    <property type="entry name" value="ABHYDROLASE"/>
</dbReference>
<reference evidence="2 3" key="1">
    <citation type="journal article" date="2019" name="Int. J. Syst. Evol. Microbiol.">
        <title>The Global Catalogue of Microorganisms (GCM) 10K type strain sequencing project: providing services to taxonomists for standard genome sequencing and annotation.</title>
        <authorList>
            <consortium name="The Broad Institute Genomics Platform"/>
            <consortium name="The Broad Institute Genome Sequencing Center for Infectious Disease"/>
            <person name="Wu L."/>
            <person name="Ma J."/>
        </authorList>
    </citation>
    <scope>NUCLEOTIDE SEQUENCE [LARGE SCALE GENOMIC DNA]</scope>
    <source>
        <strain evidence="2 3">CGMCC 1.12543</strain>
    </source>
</reference>
<dbReference type="Proteomes" id="UP001596099">
    <property type="component" value="Unassembled WGS sequence"/>
</dbReference>
<keyword evidence="3" id="KW-1185">Reference proteome</keyword>
<dbReference type="InterPro" id="IPR029058">
    <property type="entry name" value="AB_hydrolase_fold"/>
</dbReference>
<proteinExistence type="predicted"/>
<feature type="domain" description="AB hydrolase-1" evidence="1">
    <location>
        <begin position="25"/>
        <end position="258"/>
    </location>
</feature>
<dbReference type="AlphaFoldDB" id="A0ABD5RHN6"/>
<accession>A0ABD5RHN6</accession>
<evidence type="ECO:0000313" key="2">
    <source>
        <dbReference type="EMBL" id="MFC5969739.1"/>
    </source>
</evidence>
<name>A0ABD5RHN6_9EURY</name>
<dbReference type="GO" id="GO:0016787">
    <property type="term" value="F:hydrolase activity"/>
    <property type="evidence" value="ECO:0007669"/>
    <property type="project" value="UniProtKB-KW"/>
</dbReference>
<sequence length="274" mass="30031">MRTHTIEGGDGVGLHVAEAGPTDAPPVLLLHGYSQSHRSWSEQFDSSLADEFRLVGMDSRGHGESEKPHEAYDETESWADDVRAVVESLGLDDVVIVGWSYAGLVTLDYLSVYGTDRVAGVNLVGAVSAIGTEAATALLGETYVGLMGGMTSTDAEESVEALGSFVRLCRHDEIPVDEFYRTLGFTVATPPRVRDALRARTLDHRDVLSSLDVPVLLTHGVEDRVVDVDIVDQHAELVEDVRVSRYPQTGHSPFVESPERFDEELREFVHACRR</sequence>
<evidence type="ECO:0000259" key="1">
    <source>
        <dbReference type="Pfam" id="PF00561"/>
    </source>
</evidence>
<keyword evidence="2" id="KW-0378">Hydrolase</keyword>
<dbReference type="SUPFAM" id="SSF53474">
    <property type="entry name" value="alpha/beta-Hydrolases"/>
    <property type="match status" value="1"/>
</dbReference>
<organism evidence="2 3">
    <name type="scientific">Halomarina salina</name>
    <dbReference type="NCBI Taxonomy" id="1872699"/>
    <lineage>
        <taxon>Archaea</taxon>
        <taxon>Methanobacteriati</taxon>
        <taxon>Methanobacteriota</taxon>
        <taxon>Stenosarchaea group</taxon>
        <taxon>Halobacteria</taxon>
        <taxon>Halobacteriales</taxon>
        <taxon>Natronomonadaceae</taxon>
        <taxon>Halomarina</taxon>
    </lineage>
</organism>
<comment type="caution">
    <text evidence="2">The sequence shown here is derived from an EMBL/GenBank/DDBJ whole genome shotgun (WGS) entry which is preliminary data.</text>
</comment>
<dbReference type="InterPro" id="IPR000073">
    <property type="entry name" value="AB_hydrolase_1"/>
</dbReference>
<evidence type="ECO:0000313" key="3">
    <source>
        <dbReference type="Proteomes" id="UP001596099"/>
    </source>
</evidence>
<protein>
    <submittedName>
        <fullName evidence="2">Alpha/beta fold hydrolase</fullName>
    </submittedName>
</protein>
<dbReference type="InterPro" id="IPR050266">
    <property type="entry name" value="AB_hydrolase_sf"/>
</dbReference>
<dbReference type="EMBL" id="JBHSQH010000001">
    <property type="protein sequence ID" value="MFC5969739.1"/>
    <property type="molecule type" value="Genomic_DNA"/>
</dbReference>
<dbReference type="PANTHER" id="PTHR43798">
    <property type="entry name" value="MONOACYLGLYCEROL LIPASE"/>
    <property type="match status" value="1"/>
</dbReference>
<dbReference type="Gene3D" id="3.40.50.1820">
    <property type="entry name" value="alpha/beta hydrolase"/>
    <property type="match status" value="1"/>
</dbReference>
<gene>
    <name evidence="2" type="ORF">ACFPYI_00200</name>
</gene>
<dbReference type="PANTHER" id="PTHR43798:SF33">
    <property type="entry name" value="HYDROLASE, PUTATIVE (AFU_ORTHOLOGUE AFUA_2G14860)-RELATED"/>
    <property type="match status" value="1"/>
</dbReference>